<dbReference type="Proteomes" id="UP000481153">
    <property type="component" value="Unassembled WGS sequence"/>
</dbReference>
<feature type="compositionally biased region" description="Basic and acidic residues" evidence="1">
    <location>
        <begin position="166"/>
        <end position="177"/>
    </location>
</feature>
<keyword evidence="3" id="KW-1185">Reference proteome</keyword>
<organism evidence="2 3">
    <name type="scientific">Aphanomyces euteiches</name>
    <dbReference type="NCBI Taxonomy" id="100861"/>
    <lineage>
        <taxon>Eukaryota</taxon>
        <taxon>Sar</taxon>
        <taxon>Stramenopiles</taxon>
        <taxon>Oomycota</taxon>
        <taxon>Saprolegniomycetes</taxon>
        <taxon>Saprolegniales</taxon>
        <taxon>Verrucalvaceae</taxon>
        <taxon>Aphanomyces</taxon>
    </lineage>
</organism>
<gene>
    <name evidence="2" type="ORF">Ae201684_011324</name>
</gene>
<dbReference type="EMBL" id="VJMJ01000143">
    <property type="protein sequence ID" value="KAF0731422.1"/>
    <property type="molecule type" value="Genomic_DNA"/>
</dbReference>
<sequence length="177" mass="19741">MNTLQSRLKILRPTACYRFWNVAGRHVYMSGDPAPPIQAFLNDDDSLLDGFEGVVIINSKPEIPTSFEPPSNAASMEGDTSDDQEGNDKRGQQIINLVNEVEDKEEIDSDGATNSFLVPKKRFDDTNSASTPESIETGILHKRSRLETDHRRNKGDTSWPPLETKSLLREHGVDTAE</sequence>
<evidence type="ECO:0000313" key="3">
    <source>
        <dbReference type="Proteomes" id="UP000481153"/>
    </source>
</evidence>
<evidence type="ECO:0000313" key="2">
    <source>
        <dbReference type="EMBL" id="KAF0731422.1"/>
    </source>
</evidence>
<feature type="compositionally biased region" description="Acidic residues" evidence="1">
    <location>
        <begin position="100"/>
        <end position="109"/>
    </location>
</feature>
<evidence type="ECO:0000256" key="1">
    <source>
        <dbReference type="SAM" id="MobiDB-lite"/>
    </source>
</evidence>
<proteinExistence type="predicted"/>
<accession>A0A6G0WV49</accession>
<dbReference type="VEuPathDB" id="FungiDB:AeMF1_008362"/>
<protein>
    <submittedName>
        <fullName evidence="2">Uncharacterized protein</fullName>
    </submittedName>
</protein>
<reference evidence="2 3" key="1">
    <citation type="submission" date="2019-07" db="EMBL/GenBank/DDBJ databases">
        <title>Genomics analysis of Aphanomyces spp. identifies a new class of oomycete effector associated with host adaptation.</title>
        <authorList>
            <person name="Gaulin E."/>
        </authorList>
    </citation>
    <scope>NUCLEOTIDE SEQUENCE [LARGE SCALE GENOMIC DNA]</scope>
    <source>
        <strain evidence="2 3">ATCC 201684</strain>
    </source>
</reference>
<dbReference type="AlphaFoldDB" id="A0A6G0WV49"/>
<name>A0A6G0WV49_9STRA</name>
<feature type="region of interest" description="Disordered" evidence="1">
    <location>
        <begin position="61"/>
        <end position="177"/>
    </location>
</feature>
<comment type="caution">
    <text evidence="2">The sequence shown here is derived from an EMBL/GenBank/DDBJ whole genome shotgun (WGS) entry which is preliminary data.</text>
</comment>